<dbReference type="PANTHER" id="PTHR37298:SF1">
    <property type="entry name" value="UPF0111 PROTEIN YKAA"/>
    <property type="match status" value="1"/>
</dbReference>
<dbReference type="InterPro" id="IPR052912">
    <property type="entry name" value="UPF0111_domain"/>
</dbReference>
<accession>A0A220UF93</accession>
<dbReference type="OrthoDB" id="4791681at2"/>
<proteinExistence type="inferred from homology"/>
<sequence length="211" mass="23981">MAQFLARFFPQRSERPLYDLFAELAELLVQAADTHSTLLGHGYRERTRLVPRLHEQSTVAEELCRRIAQRLAHSLITPYEAELLYDFALTISDTLDSMEHTSELLLISEVSALPTPLLEAAEGVERAAELTVAVTWKLSRVRDLGDHYEQVRKLKRQGDRLVRRALGELYARGGSAQELLPLHDVAESIRETIILQERSARIADLLRVKDS</sequence>
<dbReference type="AlphaFoldDB" id="A0A220UF93"/>
<keyword evidence="3" id="KW-1185">Reference proteome</keyword>
<dbReference type="Pfam" id="PF01865">
    <property type="entry name" value="PhoU_div"/>
    <property type="match status" value="1"/>
</dbReference>
<protein>
    <recommendedName>
        <fullName evidence="4">Phosphate transport regulator</fullName>
    </recommendedName>
</protein>
<evidence type="ECO:0000313" key="2">
    <source>
        <dbReference type="EMBL" id="ASK66373.1"/>
    </source>
</evidence>
<evidence type="ECO:0000313" key="3">
    <source>
        <dbReference type="Proteomes" id="UP000198398"/>
    </source>
</evidence>
<comment type="similarity">
    <text evidence="1">Belongs to the UPF0111 family.</text>
</comment>
<dbReference type="KEGG" id="brv:CFK39_11715"/>
<dbReference type="RefSeq" id="WP_089065613.1">
    <property type="nucleotide sequence ID" value="NZ_CP022316.1"/>
</dbReference>
<dbReference type="InterPro" id="IPR018445">
    <property type="entry name" value="Put_Phosphate_transp_reg"/>
</dbReference>
<dbReference type="EMBL" id="CP022316">
    <property type="protein sequence ID" value="ASK66373.1"/>
    <property type="molecule type" value="Genomic_DNA"/>
</dbReference>
<dbReference type="PANTHER" id="PTHR37298">
    <property type="entry name" value="UPF0111 PROTEIN YKAA"/>
    <property type="match status" value="1"/>
</dbReference>
<gene>
    <name evidence="2" type="ORF">CFK39_11715</name>
</gene>
<dbReference type="InterPro" id="IPR038078">
    <property type="entry name" value="PhoU-like_sf"/>
</dbReference>
<reference evidence="3" key="1">
    <citation type="submission" date="2017-07" db="EMBL/GenBank/DDBJ databases">
        <title>Brachybacterium sp. VR2415.</title>
        <authorList>
            <person name="Tak E.J."/>
            <person name="Bae J.-W."/>
        </authorList>
    </citation>
    <scope>NUCLEOTIDE SEQUENCE [LARGE SCALE GENOMIC DNA]</scope>
    <source>
        <strain evidence="3">VR2415</strain>
    </source>
</reference>
<dbReference type="Gene3D" id="1.20.58.220">
    <property type="entry name" value="Phosphate transport system protein phou homolog 2, domain 2"/>
    <property type="match status" value="1"/>
</dbReference>
<evidence type="ECO:0008006" key="4">
    <source>
        <dbReference type="Google" id="ProtNLM"/>
    </source>
</evidence>
<dbReference type="Proteomes" id="UP000198398">
    <property type="component" value="Chromosome"/>
</dbReference>
<evidence type="ECO:0000256" key="1">
    <source>
        <dbReference type="ARBA" id="ARBA00008591"/>
    </source>
</evidence>
<name>A0A220UF93_9MICO</name>
<organism evidence="2 3">
    <name type="scientific">Brachybacterium avium</name>
    <dbReference type="NCBI Taxonomy" id="2017485"/>
    <lineage>
        <taxon>Bacteria</taxon>
        <taxon>Bacillati</taxon>
        <taxon>Actinomycetota</taxon>
        <taxon>Actinomycetes</taxon>
        <taxon>Micrococcales</taxon>
        <taxon>Dermabacteraceae</taxon>
        <taxon>Brachybacterium</taxon>
    </lineage>
</organism>